<dbReference type="Proteomes" id="UP000052232">
    <property type="component" value="Unassembled WGS sequence"/>
</dbReference>
<dbReference type="Pfam" id="PF11899">
    <property type="entry name" value="DUF3419"/>
    <property type="match status" value="1"/>
</dbReference>
<sequence>MAATADQTGHQKKAGHHKITSAVHRHRHLSKQGLLERAFTFAFRGLVYAQIWEDPAVDMEALAITPDSHVVTIASGGCNVLSYLTADPAKITAVDLNTAHIALNRLKLIAAQSLPHHATFHRFFAQADNKANIAAYRDVVAPQLDEATRRYWEGRDLIGRRRIGGFARGIYKHGLLGRFIGAAHLLARLHGVNPKRMLDARSREEQREIFERELAPIFDKGFVRWLTSQPASLFGLGIPPAQFEALAGDARMDSVLKTRLEKLACDFDLKDNYFAVQAFGRGYAGGEGPLPPYLQAANHEAVRARASRVDVRHINFTDFLASQPAASCDRYILLDAQDWMDDDQLNALWAQITRTAKPGARVLFRTAGEPSILPGRVAGDVLDRWDYRAEASRDYTARDRSAIYGGVHLYVLKPSL</sequence>
<keyword evidence="3" id="KW-1185">Reference proteome</keyword>
<dbReference type="InterPro" id="IPR029063">
    <property type="entry name" value="SAM-dependent_MTases_sf"/>
</dbReference>
<comment type="caution">
    <text evidence="2">The sequence shown here is derived from an EMBL/GenBank/DDBJ whole genome shotgun (WGS) entry which is preliminary data.</text>
</comment>
<dbReference type="EMBL" id="JACT01000001">
    <property type="protein sequence ID" value="KMS57831.1"/>
    <property type="molecule type" value="Genomic_DNA"/>
</dbReference>
<dbReference type="RefSeq" id="WP_066601576.1">
    <property type="nucleotide sequence ID" value="NZ_KQ130434.1"/>
</dbReference>
<evidence type="ECO:0000313" key="2">
    <source>
        <dbReference type="EMBL" id="KMS57831.1"/>
    </source>
</evidence>
<evidence type="ECO:0000313" key="3">
    <source>
        <dbReference type="Proteomes" id="UP000052232"/>
    </source>
</evidence>
<dbReference type="PANTHER" id="PTHR47473:SF1">
    <property type="entry name" value="METHYLTRANSFERASE DOMAIN-CONTAINING PROTEIN"/>
    <property type="match status" value="1"/>
</dbReference>
<accession>A0A0J7Y1N1</accession>
<reference evidence="2 3" key="1">
    <citation type="journal article" date="2015" name="G3 (Bethesda)">
        <title>Insights into Ongoing Evolution of the Hexachlorocyclohexane Catabolic Pathway from Comparative Genomics of Ten Sphingomonadaceae Strains.</title>
        <authorList>
            <person name="Pearce S.L."/>
            <person name="Oakeshott J.G."/>
            <person name="Pandey G."/>
        </authorList>
    </citation>
    <scope>NUCLEOTIDE SEQUENCE [LARGE SCALE GENOMIC DNA]</scope>
    <source>
        <strain evidence="2 3">LL01</strain>
    </source>
</reference>
<dbReference type="PANTHER" id="PTHR47473">
    <property type="entry name" value="BTA1P"/>
    <property type="match status" value="1"/>
</dbReference>
<evidence type="ECO:0000256" key="1">
    <source>
        <dbReference type="SAM" id="MobiDB-lite"/>
    </source>
</evidence>
<dbReference type="InterPro" id="IPR021829">
    <property type="entry name" value="DUF3419"/>
</dbReference>
<feature type="region of interest" description="Disordered" evidence="1">
    <location>
        <begin position="1"/>
        <end position="22"/>
    </location>
</feature>
<organism evidence="2 3">
    <name type="scientific">Sphingobium cupriresistens LL01</name>
    <dbReference type="NCBI Taxonomy" id="1420583"/>
    <lineage>
        <taxon>Bacteria</taxon>
        <taxon>Pseudomonadati</taxon>
        <taxon>Pseudomonadota</taxon>
        <taxon>Alphaproteobacteria</taxon>
        <taxon>Sphingomonadales</taxon>
        <taxon>Sphingomonadaceae</taxon>
        <taxon>Sphingobium</taxon>
    </lineage>
</organism>
<dbReference type="SUPFAM" id="SSF53335">
    <property type="entry name" value="S-adenosyl-L-methionine-dependent methyltransferases"/>
    <property type="match status" value="1"/>
</dbReference>
<proteinExistence type="predicted"/>
<feature type="compositionally biased region" description="Basic residues" evidence="1">
    <location>
        <begin position="10"/>
        <end position="22"/>
    </location>
</feature>
<protein>
    <submittedName>
        <fullName evidence="2">S-adenosylmethionine:diacylglycerol 3-amino-3-carboxypropyl transferase</fullName>
    </submittedName>
</protein>
<dbReference type="Gene3D" id="3.40.50.150">
    <property type="entry name" value="Vaccinia Virus protein VP39"/>
    <property type="match status" value="1"/>
</dbReference>
<dbReference type="AlphaFoldDB" id="A0A0J7Y1N1"/>
<dbReference type="PATRIC" id="fig|1420583.3.peg.1296"/>
<gene>
    <name evidence="2" type="ORF">V473_06440</name>
</gene>
<dbReference type="STRING" id="1420583.V473_06440"/>
<name>A0A0J7Y1N1_9SPHN</name>
<dbReference type="GO" id="GO:0016740">
    <property type="term" value="F:transferase activity"/>
    <property type="evidence" value="ECO:0007669"/>
    <property type="project" value="UniProtKB-KW"/>
</dbReference>
<keyword evidence="2" id="KW-0808">Transferase</keyword>